<proteinExistence type="predicted"/>
<evidence type="ECO:0000256" key="1">
    <source>
        <dbReference type="SAM" id="MobiDB-lite"/>
    </source>
</evidence>
<evidence type="ECO:0000313" key="2">
    <source>
        <dbReference type="EMBL" id="QVI63723.1"/>
    </source>
</evidence>
<organism evidence="2 3">
    <name type="scientific">Cellulomonas wangleii</name>
    <dbReference type="NCBI Taxonomy" id="2816956"/>
    <lineage>
        <taxon>Bacteria</taxon>
        <taxon>Bacillati</taxon>
        <taxon>Actinomycetota</taxon>
        <taxon>Actinomycetes</taxon>
        <taxon>Micrococcales</taxon>
        <taxon>Cellulomonadaceae</taxon>
        <taxon>Cellulomonas</taxon>
    </lineage>
</organism>
<feature type="region of interest" description="Disordered" evidence="1">
    <location>
        <begin position="61"/>
        <end position="80"/>
    </location>
</feature>
<protein>
    <submittedName>
        <fullName evidence="2">DUF3046 domain-containing protein</fullName>
    </submittedName>
</protein>
<gene>
    <name evidence="2" type="ORF">KG103_07765</name>
</gene>
<keyword evidence="3" id="KW-1185">Reference proteome</keyword>
<reference evidence="2 3" key="1">
    <citation type="submission" date="2021-05" db="EMBL/GenBank/DDBJ databases">
        <title>Novel species in genus Cellulomonas.</title>
        <authorList>
            <person name="Zhang G."/>
        </authorList>
    </citation>
    <scope>NUCLEOTIDE SEQUENCE [LARGE SCALE GENOMIC DNA]</scope>
    <source>
        <strain evidence="3">zg-ZUI222</strain>
    </source>
</reference>
<accession>A0ABX8D9L1</accession>
<feature type="compositionally biased region" description="Basic and acidic residues" evidence="1">
    <location>
        <begin position="61"/>
        <end position="71"/>
    </location>
</feature>
<sequence>MRHRELAGLVDDVLGPVQGRLLLGEMVLGELGGRTGAAALADGVEPRVVWRALCDALGVPESDRWGRDQHRQAPPRQAGR</sequence>
<dbReference type="InterPro" id="IPR021408">
    <property type="entry name" value="DUF3046"/>
</dbReference>
<dbReference type="Pfam" id="PF11248">
    <property type="entry name" value="DUF3046"/>
    <property type="match status" value="1"/>
</dbReference>
<dbReference type="EMBL" id="CP074405">
    <property type="protein sequence ID" value="QVI63723.1"/>
    <property type="molecule type" value="Genomic_DNA"/>
</dbReference>
<evidence type="ECO:0000313" key="3">
    <source>
        <dbReference type="Proteomes" id="UP000677804"/>
    </source>
</evidence>
<name>A0ABX8D9L1_9CELL</name>
<dbReference type="RefSeq" id="WP_207341373.1">
    <property type="nucleotide sequence ID" value="NZ_CP074405.1"/>
</dbReference>
<dbReference type="Proteomes" id="UP000677804">
    <property type="component" value="Chromosome"/>
</dbReference>